<sequence length="203" mass="22615">MNRLKRAFDLAGSLALLVALAPVLAAAALAVALDGPGPVLFRQRRLGLGGRFFEILKFRTMMPGDPEAATFRGDPRITRVGAKLRAWRIDELPQLVNVLRGDMSLVGPRPLLPRFLPYYTARDRRRLEATPGMTGWQQVNGASRHTWRERVELDVWYVDHQGFWLDLRILLRTVGVVLRADTAYAPDGSQRSGIPDGAPGPRP</sequence>
<dbReference type="Proteomes" id="UP001238179">
    <property type="component" value="Chromosome"/>
</dbReference>
<dbReference type="PANTHER" id="PTHR30576">
    <property type="entry name" value="COLANIC BIOSYNTHESIS UDP-GLUCOSE LIPID CARRIER TRANSFERASE"/>
    <property type="match status" value="1"/>
</dbReference>
<dbReference type="GO" id="GO:0016780">
    <property type="term" value="F:phosphotransferase activity, for other substituted phosphate groups"/>
    <property type="evidence" value="ECO:0007669"/>
    <property type="project" value="TreeGrafter"/>
</dbReference>
<keyword evidence="4" id="KW-1185">Reference proteome</keyword>
<dbReference type="KEGG" id="msil:METEAL_04010"/>
<name>A0AA48K8D7_9BACT</name>
<dbReference type="Pfam" id="PF02397">
    <property type="entry name" value="Bac_transf"/>
    <property type="match status" value="1"/>
</dbReference>
<keyword evidence="3" id="KW-0808">Transferase</keyword>
<dbReference type="RefSeq" id="WP_316414113.1">
    <property type="nucleotide sequence ID" value="NZ_AP027080.1"/>
</dbReference>
<dbReference type="InterPro" id="IPR003362">
    <property type="entry name" value="Bact_transf"/>
</dbReference>
<protein>
    <submittedName>
        <fullName evidence="3">Sugar transferase</fullName>
    </submittedName>
</protein>
<accession>A0AA48K8D7</accession>
<dbReference type="PANTHER" id="PTHR30576:SF10">
    <property type="entry name" value="SLL5057 PROTEIN"/>
    <property type="match status" value="1"/>
</dbReference>
<dbReference type="AlphaFoldDB" id="A0AA48K8D7"/>
<comment type="similarity">
    <text evidence="1">Belongs to the bacterial sugar transferase family.</text>
</comment>
<dbReference type="EMBL" id="AP027080">
    <property type="protein sequence ID" value="BDU71227.1"/>
    <property type="molecule type" value="Genomic_DNA"/>
</dbReference>
<feature type="domain" description="Bacterial sugar transferase" evidence="2">
    <location>
        <begin position="5"/>
        <end position="178"/>
    </location>
</feature>
<proteinExistence type="inferred from homology"/>
<evidence type="ECO:0000313" key="3">
    <source>
        <dbReference type="EMBL" id="BDU71227.1"/>
    </source>
</evidence>
<gene>
    <name evidence="3" type="ORF">METEAL_04010</name>
</gene>
<evidence type="ECO:0000259" key="2">
    <source>
        <dbReference type="Pfam" id="PF02397"/>
    </source>
</evidence>
<organism evidence="3 4">
    <name type="scientific">Mesoterricola silvestris</name>
    <dbReference type="NCBI Taxonomy" id="2927979"/>
    <lineage>
        <taxon>Bacteria</taxon>
        <taxon>Pseudomonadati</taxon>
        <taxon>Acidobacteriota</taxon>
        <taxon>Holophagae</taxon>
        <taxon>Holophagales</taxon>
        <taxon>Holophagaceae</taxon>
        <taxon>Mesoterricola</taxon>
    </lineage>
</organism>
<evidence type="ECO:0000256" key="1">
    <source>
        <dbReference type="ARBA" id="ARBA00006464"/>
    </source>
</evidence>
<reference evidence="4" key="1">
    <citation type="journal article" date="2023" name="Int. J. Syst. Evol. Microbiol.">
        <title>Mesoterricola silvestris gen. nov., sp. nov., Mesoterricola sediminis sp. nov., Geothrix oryzae sp. nov., Geothrix edaphica sp. nov., Geothrix rubra sp. nov., and Geothrix limicola sp. nov., six novel members of Acidobacteriota isolated from soils.</title>
        <authorList>
            <person name="Itoh H."/>
            <person name="Sugisawa Y."/>
            <person name="Mise K."/>
            <person name="Xu Z."/>
            <person name="Kuniyasu M."/>
            <person name="Ushijima N."/>
            <person name="Kawano K."/>
            <person name="Kobayashi E."/>
            <person name="Shiratori Y."/>
            <person name="Masuda Y."/>
            <person name="Senoo K."/>
        </authorList>
    </citation>
    <scope>NUCLEOTIDE SEQUENCE [LARGE SCALE GENOMIC DNA]</scope>
    <source>
        <strain evidence="4">W79</strain>
    </source>
</reference>
<evidence type="ECO:0000313" key="4">
    <source>
        <dbReference type="Proteomes" id="UP001238179"/>
    </source>
</evidence>